<name>A0A381R8M9_9ZZZZ</name>
<evidence type="ECO:0000256" key="2">
    <source>
        <dbReference type="ARBA" id="ARBA00006577"/>
    </source>
</evidence>
<dbReference type="EMBL" id="UINC01001655">
    <property type="protein sequence ID" value="SUZ85873.1"/>
    <property type="molecule type" value="Genomic_DNA"/>
</dbReference>
<evidence type="ECO:0000259" key="6">
    <source>
        <dbReference type="PROSITE" id="PS50059"/>
    </source>
</evidence>
<keyword evidence="5" id="KW-0413">Isomerase</keyword>
<dbReference type="GO" id="GO:0003755">
    <property type="term" value="F:peptidyl-prolyl cis-trans isomerase activity"/>
    <property type="evidence" value="ECO:0007669"/>
    <property type="project" value="UniProtKB-KW"/>
</dbReference>
<dbReference type="Pfam" id="PF00254">
    <property type="entry name" value="FKBP_C"/>
    <property type="match status" value="1"/>
</dbReference>
<comment type="catalytic activity">
    <reaction evidence="1">
        <text>[protein]-peptidylproline (omega=180) = [protein]-peptidylproline (omega=0)</text>
        <dbReference type="Rhea" id="RHEA:16237"/>
        <dbReference type="Rhea" id="RHEA-COMP:10747"/>
        <dbReference type="Rhea" id="RHEA-COMP:10748"/>
        <dbReference type="ChEBI" id="CHEBI:83833"/>
        <dbReference type="ChEBI" id="CHEBI:83834"/>
        <dbReference type="EC" id="5.2.1.8"/>
    </reaction>
</comment>
<dbReference type="AlphaFoldDB" id="A0A381R8M9"/>
<protein>
    <recommendedName>
        <fullName evidence="3">peptidylprolyl isomerase</fullName>
        <ecNumber evidence="3">5.2.1.8</ecNumber>
    </recommendedName>
</protein>
<dbReference type="InterPro" id="IPR001179">
    <property type="entry name" value="PPIase_FKBP_dom"/>
</dbReference>
<dbReference type="InterPro" id="IPR048261">
    <property type="entry name" value="SlpA/SlyD-like_ins_sf"/>
</dbReference>
<dbReference type="PANTHER" id="PTHR47861:SF4">
    <property type="entry name" value="FKBP-TYPE 16 KDA PEPTIDYL-PROLYL CIS-TRANS ISOMERASE"/>
    <property type="match status" value="1"/>
</dbReference>
<dbReference type="SUPFAM" id="SSF54534">
    <property type="entry name" value="FKBP-like"/>
    <property type="match status" value="1"/>
</dbReference>
<dbReference type="PANTHER" id="PTHR47861">
    <property type="entry name" value="FKBP-TYPE PEPTIDYL-PROLYL CIS-TRANS ISOMERASE SLYD"/>
    <property type="match status" value="1"/>
</dbReference>
<evidence type="ECO:0000256" key="4">
    <source>
        <dbReference type="ARBA" id="ARBA00023110"/>
    </source>
</evidence>
<dbReference type="EC" id="5.2.1.8" evidence="3"/>
<dbReference type="InterPro" id="IPR046357">
    <property type="entry name" value="PPIase_dom_sf"/>
</dbReference>
<sequence length="149" mass="15666">VIARSSGSVVGPGTRTRMHFSILLVDGSEVDSTRGADPAVFTFGDGSLLPGFENAIKGLREGESGQFEIAAKNGFGECREVNIQELPIASFTSVGKLEPGLVVSFGSPDGELPGIIKAVGENKAIVDFNHPLAGRVLIFDVTILNIWPV</sequence>
<keyword evidence="4" id="KW-0697">Rotamase</keyword>
<evidence type="ECO:0000313" key="7">
    <source>
        <dbReference type="EMBL" id="SUZ85873.1"/>
    </source>
</evidence>
<dbReference type="Gene3D" id="3.10.50.40">
    <property type="match status" value="1"/>
</dbReference>
<organism evidence="7">
    <name type="scientific">marine metagenome</name>
    <dbReference type="NCBI Taxonomy" id="408172"/>
    <lineage>
        <taxon>unclassified sequences</taxon>
        <taxon>metagenomes</taxon>
        <taxon>ecological metagenomes</taxon>
    </lineage>
</organism>
<comment type="similarity">
    <text evidence="2">Belongs to the FKBP-type PPIase family.</text>
</comment>
<proteinExistence type="inferred from homology"/>
<accession>A0A381R8M9</accession>
<evidence type="ECO:0000256" key="5">
    <source>
        <dbReference type="ARBA" id="ARBA00023235"/>
    </source>
</evidence>
<feature type="domain" description="PPIase FKBP-type" evidence="6">
    <location>
        <begin position="13"/>
        <end position="77"/>
    </location>
</feature>
<reference evidence="7" key="1">
    <citation type="submission" date="2018-05" db="EMBL/GenBank/DDBJ databases">
        <authorList>
            <person name="Lanie J.A."/>
            <person name="Ng W.-L."/>
            <person name="Kazmierczak K.M."/>
            <person name="Andrzejewski T.M."/>
            <person name="Davidsen T.M."/>
            <person name="Wayne K.J."/>
            <person name="Tettelin H."/>
            <person name="Glass J.I."/>
            <person name="Rusch D."/>
            <person name="Podicherti R."/>
            <person name="Tsui H.-C.T."/>
            <person name="Winkler M.E."/>
        </authorList>
    </citation>
    <scope>NUCLEOTIDE SEQUENCE</scope>
</reference>
<evidence type="ECO:0000256" key="3">
    <source>
        <dbReference type="ARBA" id="ARBA00013194"/>
    </source>
</evidence>
<dbReference type="PROSITE" id="PS50059">
    <property type="entry name" value="FKBP_PPIASE"/>
    <property type="match status" value="1"/>
</dbReference>
<gene>
    <name evidence="7" type="ORF">METZ01_LOCUS38727</name>
</gene>
<evidence type="ECO:0000256" key="1">
    <source>
        <dbReference type="ARBA" id="ARBA00000971"/>
    </source>
</evidence>
<dbReference type="Gene3D" id="2.40.10.330">
    <property type="match status" value="1"/>
</dbReference>
<feature type="non-terminal residue" evidence="7">
    <location>
        <position position="1"/>
    </location>
</feature>